<protein>
    <submittedName>
        <fullName evidence="2">Uncharacterized protein</fullName>
    </submittedName>
</protein>
<evidence type="ECO:0000256" key="1">
    <source>
        <dbReference type="SAM" id="Phobius"/>
    </source>
</evidence>
<accession>A0A1G6UDS7</accession>
<proteinExistence type="predicted"/>
<organism evidence="2 3">
    <name type="scientific">Williamwhitmania taraxaci</name>
    <dbReference type="NCBI Taxonomy" id="1640674"/>
    <lineage>
        <taxon>Bacteria</taxon>
        <taxon>Pseudomonadati</taxon>
        <taxon>Bacteroidota</taxon>
        <taxon>Bacteroidia</taxon>
        <taxon>Bacteroidales</taxon>
        <taxon>Williamwhitmaniaceae</taxon>
        <taxon>Williamwhitmania</taxon>
    </lineage>
</organism>
<keyword evidence="1" id="KW-0812">Transmembrane</keyword>
<name>A0A1G6UDS7_9BACT</name>
<feature type="transmembrane region" description="Helical" evidence="1">
    <location>
        <begin position="24"/>
        <end position="43"/>
    </location>
</feature>
<dbReference type="EMBL" id="FMYP01000169">
    <property type="protein sequence ID" value="SDD39473.1"/>
    <property type="molecule type" value="Genomic_DNA"/>
</dbReference>
<keyword evidence="1" id="KW-1133">Transmembrane helix</keyword>
<keyword evidence="1" id="KW-0472">Membrane</keyword>
<sequence>MVCIIVPAQKNIARFASMVCIRKPVARIILFIAIYCGAGLFIASTTSFEPFSIEASVLNNDTGKDVNSDQDSIDFDVILYSPAILYVADRKHPFLSFYNQNSWPTVYLSVWQPPKQA</sequence>
<evidence type="ECO:0000313" key="2">
    <source>
        <dbReference type="EMBL" id="SDD39473.1"/>
    </source>
</evidence>
<dbReference type="AlphaFoldDB" id="A0A1G6UDS7"/>
<dbReference type="Proteomes" id="UP000199452">
    <property type="component" value="Unassembled WGS sequence"/>
</dbReference>
<evidence type="ECO:0000313" key="3">
    <source>
        <dbReference type="Proteomes" id="UP000199452"/>
    </source>
</evidence>
<gene>
    <name evidence="2" type="ORF">SAMN05216323_11692</name>
</gene>
<reference evidence="2 3" key="1">
    <citation type="submission" date="2016-09" db="EMBL/GenBank/DDBJ databases">
        <authorList>
            <person name="Capua I."/>
            <person name="De Benedictis P."/>
            <person name="Joannis T."/>
            <person name="Lombin L.H."/>
            <person name="Cattoli G."/>
        </authorList>
    </citation>
    <scope>NUCLEOTIDE SEQUENCE [LARGE SCALE GENOMIC DNA]</scope>
    <source>
        <strain evidence="2 3">A7P-90m</strain>
    </source>
</reference>
<keyword evidence="3" id="KW-1185">Reference proteome</keyword>